<dbReference type="InterPro" id="IPR012341">
    <property type="entry name" value="6hp_glycosidase-like_sf"/>
</dbReference>
<proteinExistence type="predicted"/>
<comment type="caution">
    <text evidence="3">The sequence shown here is derived from an EMBL/GenBank/DDBJ whole genome shotgun (WGS) entry which is preliminary data.</text>
</comment>
<reference evidence="3" key="2">
    <citation type="submission" date="2020-09" db="EMBL/GenBank/DDBJ databases">
        <authorList>
            <person name="Sun Q."/>
            <person name="Zhou Y."/>
        </authorList>
    </citation>
    <scope>NUCLEOTIDE SEQUENCE</scope>
    <source>
        <strain evidence="3">CGMCC 1.12997</strain>
    </source>
</reference>
<dbReference type="Proteomes" id="UP000647241">
    <property type="component" value="Unassembled WGS sequence"/>
</dbReference>
<organism evidence="3 4">
    <name type="scientific">Edaphobacter dinghuensis</name>
    <dbReference type="NCBI Taxonomy" id="1560005"/>
    <lineage>
        <taxon>Bacteria</taxon>
        <taxon>Pseudomonadati</taxon>
        <taxon>Acidobacteriota</taxon>
        <taxon>Terriglobia</taxon>
        <taxon>Terriglobales</taxon>
        <taxon>Acidobacteriaceae</taxon>
        <taxon>Edaphobacter</taxon>
    </lineage>
</organism>
<evidence type="ECO:0000256" key="2">
    <source>
        <dbReference type="SAM" id="SignalP"/>
    </source>
</evidence>
<dbReference type="Pfam" id="PF07470">
    <property type="entry name" value="Glyco_hydro_88"/>
    <property type="match status" value="1"/>
</dbReference>
<dbReference type="SUPFAM" id="SSF52317">
    <property type="entry name" value="Class I glutamine amidotransferase-like"/>
    <property type="match status" value="1"/>
</dbReference>
<evidence type="ECO:0000313" key="4">
    <source>
        <dbReference type="Proteomes" id="UP000647241"/>
    </source>
</evidence>
<dbReference type="AlphaFoldDB" id="A0A917M7N4"/>
<dbReference type="Gene3D" id="1.50.10.10">
    <property type="match status" value="1"/>
</dbReference>
<dbReference type="InterPro" id="IPR010905">
    <property type="entry name" value="Glyco_hydro_88"/>
</dbReference>
<dbReference type="SUPFAM" id="SSF48208">
    <property type="entry name" value="Six-hairpin glycosidases"/>
    <property type="match status" value="1"/>
</dbReference>
<keyword evidence="4" id="KW-1185">Reference proteome</keyword>
<dbReference type="InterPro" id="IPR052043">
    <property type="entry name" value="PolySaccharide_Degr_Enz"/>
</dbReference>
<feature type="chain" id="PRO_5038009544" description="Unsaturated rhamnogalacturonyl hydrolase" evidence="2">
    <location>
        <begin position="21"/>
        <end position="636"/>
    </location>
</feature>
<dbReference type="InterPro" id="IPR029062">
    <property type="entry name" value="Class_I_gatase-like"/>
</dbReference>
<dbReference type="PANTHER" id="PTHR33886">
    <property type="entry name" value="UNSATURATED RHAMNOGALACTURONAN HYDROLASE (EUROFUNG)"/>
    <property type="match status" value="1"/>
</dbReference>
<dbReference type="GO" id="GO:0005975">
    <property type="term" value="P:carbohydrate metabolic process"/>
    <property type="evidence" value="ECO:0007669"/>
    <property type="project" value="InterPro"/>
</dbReference>
<accession>A0A917M7N4</accession>
<keyword evidence="1" id="KW-0378">Hydrolase</keyword>
<protein>
    <recommendedName>
        <fullName evidence="5">Unsaturated rhamnogalacturonyl hydrolase</fullName>
    </recommendedName>
</protein>
<evidence type="ECO:0000256" key="1">
    <source>
        <dbReference type="ARBA" id="ARBA00022801"/>
    </source>
</evidence>
<gene>
    <name evidence="3" type="ORF">GCM10011585_24690</name>
</gene>
<name>A0A917M7N4_9BACT</name>
<dbReference type="PANTHER" id="PTHR33886:SF8">
    <property type="entry name" value="UNSATURATED RHAMNOGALACTURONAN HYDROLASE (EUROFUNG)"/>
    <property type="match status" value="1"/>
</dbReference>
<dbReference type="GO" id="GO:0016787">
    <property type="term" value="F:hydrolase activity"/>
    <property type="evidence" value="ECO:0007669"/>
    <property type="project" value="UniProtKB-KW"/>
</dbReference>
<keyword evidence="2" id="KW-0732">Signal</keyword>
<evidence type="ECO:0008006" key="5">
    <source>
        <dbReference type="Google" id="ProtNLM"/>
    </source>
</evidence>
<evidence type="ECO:0000313" key="3">
    <source>
        <dbReference type="EMBL" id="GGG80347.1"/>
    </source>
</evidence>
<feature type="signal peptide" evidence="2">
    <location>
        <begin position="1"/>
        <end position="20"/>
    </location>
</feature>
<dbReference type="RefSeq" id="WP_188554528.1">
    <property type="nucleotide sequence ID" value="NZ_BMGT01000003.1"/>
</dbReference>
<sequence>MKFFAGLMLLGCLGAQGAVAQGGIAQDSPSRLMAASVIEQWPAGTSTTGGSEAWGYEEGVLLDGMAAEWHTTADGQDFHYIKAAVDRYVTADGAITGYKADAHSLDNIELGRAVLLVYRVTQEPKYYKAAKFLHEQLEAQPRTASGGYWHKQIYPNQMWLDGAYMAEPFRAAYAATFHESGDFADIAKQLLLMDAHMREPKTGLMRHGWDESKKMPWADAKTGLSPEVWGRAMGWYAMALVDVLDWMPADQPQRPELVAALNRTMAAVVKYQDAKTGLWWQVMDKGGRAGNYTEASASCMFVYALAKGVRMGYLPQSDEASARRGWEAIQKAFVTTADGKMALDGTVKVGGLGGKPYRSGSYDYYIGEKTRVNDAKGIGAFLLAGSEMEQASTEALGQGKTVLVDAWFNSQTRQNAAGQTELFHYKWDDDTNNGFAFFGRAFQRYGAKLATEKTAPTAADLKKAQIYILASPDIPSKNPNPHYMDEKSGKVIADWVKRGGVLLLMENDGPNAEFTHFDTLSDRFGLHFNQVLVNHVIGADYPAGEIEIPAGTGVFEHSHLAYMKDTCTISPAKPAKAVVTKGNDVMIAVAKYGKGTVFAVVDPWVYNEYVDRRNHLPLKYDNFAGAIDLAGWAVRQ</sequence>
<dbReference type="EMBL" id="BMGT01000003">
    <property type="protein sequence ID" value="GGG80347.1"/>
    <property type="molecule type" value="Genomic_DNA"/>
</dbReference>
<reference evidence="3" key="1">
    <citation type="journal article" date="2014" name="Int. J. Syst. Evol. Microbiol.">
        <title>Complete genome sequence of Corynebacterium casei LMG S-19264T (=DSM 44701T), isolated from a smear-ripened cheese.</title>
        <authorList>
            <consortium name="US DOE Joint Genome Institute (JGI-PGF)"/>
            <person name="Walter F."/>
            <person name="Albersmeier A."/>
            <person name="Kalinowski J."/>
            <person name="Ruckert C."/>
        </authorList>
    </citation>
    <scope>NUCLEOTIDE SEQUENCE</scope>
    <source>
        <strain evidence="3">CGMCC 1.12997</strain>
    </source>
</reference>
<dbReference type="InterPro" id="IPR008928">
    <property type="entry name" value="6-hairpin_glycosidase_sf"/>
</dbReference>